<dbReference type="Proteomes" id="UP000199652">
    <property type="component" value="Unassembled WGS sequence"/>
</dbReference>
<dbReference type="RefSeq" id="WP_143024230.1">
    <property type="nucleotide sequence ID" value="NZ_FNOU01000017.1"/>
</dbReference>
<reference evidence="3" key="1">
    <citation type="submission" date="2016-10" db="EMBL/GenBank/DDBJ databases">
        <authorList>
            <person name="Varghese N."/>
            <person name="Submissions S."/>
        </authorList>
    </citation>
    <scope>NUCLEOTIDE SEQUENCE [LARGE SCALE GENOMIC DNA]</scope>
    <source>
        <strain evidence="3">VPI 5359</strain>
    </source>
</reference>
<evidence type="ECO:0000313" key="3">
    <source>
        <dbReference type="Proteomes" id="UP000199652"/>
    </source>
</evidence>
<keyword evidence="3" id="KW-1185">Reference proteome</keyword>
<evidence type="ECO:0000256" key="1">
    <source>
        <dbReference type="SAM" id="MobiDB-lite"/>
    </source>
</evidence>
<name>A0A1H3HGR9_EUBBA</name>
<gene>
    <name evidence="2" type="ORF">SAMN04488579_11771</name>
</gene>
<protein>
    <submittedName>
        <fullName evidence="2">Uncharacterized protein</fullName>
    </submittedName>
</protein>
<feature type="compositionally biased region" description="Polar residues" evidence="1">
    <location>
        <begin position="1"/>
        <end position="14"/>
    </location>
</feature>
<dbReference type="AlphaFoldDB" id="A0A1H3HGR9"/>
<sequence>MAKYNQNGQQNLRIRSSRKHKDAIHDMRRRLDWDDVVPKEFRRSDGKNIVRPVLIRNREKHFVPDGAVGH</sequence>
<dbReference type="EMBL" id="FNOU01000017">
    <property type="protein sequence ID" value="SDY14018.1"/>
    <property type="molecule type" value="Genomic_DNA"/>
</dbReference>
<feature type="region of interest" description="Disordered" evidence="1">
    <location>
        <begin position="1"/>
        <end position="23"/>
    </location>
</feature>
<organism evidence="2 3">
    <name type="scientific">Eubacterium barkeri</name>
    <name type="common">Clostridium barkeri</name>
    <dbReference type="NCBI Taxonomy" id="1528"/>
    <lineage>
        <taxon>Bacteria</taxon>
        <taxon>Bacillati</taxon>
        <taxon>Bacillota</taxon>
        <taxon>Clostridia</taxon>
        <taxon>Eubacteriales</taxon>
        <taxon>Eubacteriaceae</taxon>
        <taxon>Eubacterium</taxon>
    </lineage>
</organism>
<proteinExistence type="predicted"/>
<dbReference type="STRING" id="1528.SAMN04488579_11771"/>
<evidence type="ECO:0000313" key="2">
    <source>
        <dbReference type="EMBL" id="SDY14018.1"/>
    </source>
</evidence>
<accession>A0A1H3HGR9</accession>